<feature type="domain" description="AMP-binding enzyme C-terminal" evidence="2">
    <location>
        <begin position="428"/>
        <end position="497"/>
    </location>
</feature>
<evidence type="ECO:0000259" key="2">
    <source>
        <dbReference type="Pfam" id="PF13193"/>
    </source>
</evidence>
<dbReference type="GO" id="GO:0006631">
    <property type="term" value="P:fatty acid metabolic process"/>
    <property type="evidence" value="ECO:0007669"/>
    <property type="project" value="TreeGrafter"/>
</dbReference>
<comment type="caution">
    <text evidence="3">The sequence shown here is derived from an EMBL/GenBank/DDBJ whole genome shotgun (WGS) entry which is preliminary data.</text>
</comment>
<dbReference type="CDD" id="cd17631">
    <property type="entry name" value="FACL_FadD13-like"/>
    <property type="match status" value="1"/>
</dbReference>
<feature type="domain" description="AMP-dependent synthetase/ligase" evidence="1">
    <location>
        <begin position="16"/>
        <end position="378"/>
    </location>
</feature>
<proteinExistence type="predicted"/>
<dbReference type="EMBL" id="BJYR01000003">
    <property type="protein sequence ID" value="GEN98684.1"/>
    <property type="molecule type" value="Genomic_DNA"/>
</dbReference>
<keyword evidence="4" id="KW-1185">Reference proteome</keyword>
<gene>
    <name evidence="3" type="ORF">NSE01_05170</name>
</gene>
<evidence type="ECO:0000313" key="4">
    <source>
        <dbReference type="Proteomes" id="UP000321464"/>
    </source>
</evidence>
<keyword evidence="3" id="KW-0436">Ligase</keyword>
<dbReference type="InterPro" id="IPR000873">
    <property type="entry name" value="AMP-dep_synth/lig_dom"/>
</dbReference>
<dbReference type="RefSeq" id="WP_218033234.1">
    <property type="nucleotide sequence ID" value="NZ_BJYR01000003.1"/>
</dbReference>
<dbReference type="InterPro" id="IPR042099">
    <property type="entry name" value="ANL_N_sf"/>
</dbReference>
<dbReference type="Gene3D" id="3.30.300.30">
    <property type="match status" value="1"/>
</dbReference>
<dbReference type="PANTHER" id="PTHR43201:SF32">
    <property type="entry name" value="2-SUCCINYLBENZOATE--COA LIGASE, CHLOROPLASTIC_PEROXISOMAL"/>
    <property type="match status" value="1"/>
</dbReference>
<organism evidence="3 4">
    <name type="scientific">Novosphingobium sediminis</name>
    <dbReference type="NCBI Taxonomy" id="707214"/>
    <lineage>
        <taxon>Bacteria</taxon>
        <taxon>Pseudomonadati</taxon>
        <taxon>Pseudomonadota</taxon>
        <taxon>Alphaproteobacteria</taxon>
        <taxon>Sphingomonadales</taxon>
        <taxon>Sphingomonadaceae</taxon>
        <taxon>Novosphingobium</taxon>
    </lineage>
</organism>
<dbReference type="Pfam" id="PF00501">
    <property type="entry name" value="AMP-binding"/>
    <property type="match status" value="1"/>
</dbReference>
<evidence type="ECO:0000259" key="1">
    <source>
        <dbReference type="Pfam" id="PF00501"/>
    </source>
</evidence>
<dbReference type="Gene3D" id="3.40.50.12780">
    <property type="entry name" value="N-terminal domain of ligase-like"/>
    <property type="match status" value="1"/>
</dbReference>
<accession>A0A512AG46</accession>
<evidence type="ECO:0000313" key="3">
    <source>
        <dbReference type="EMBL" id="GEN98684.1"/>
    </source>
</evidence>
<dbReference type="SUPFAM" id="SSF56801">
    <property type="entry name" value="Acetyl-CoA synthetase-like"/>
    <property type="match status" value="1"/>
</dbReference>
<dbReference type="PANTHER" id="PTHR43201">
    <property type="entry name" value="ACYL-COA SYNTHETASE"/>
    <property type="match status" value="1"/>
</dbReference>
<sequence>MNKAVSLGQALRRAVHLRGKGLAVIDGAKSFTWEAFSNRVARLAGVFASLGLAEGGRVVLLSLNSHYSLECFFAAIHAGGAITPLNHRLSLGELRDQVADCQPDVIVLGPDFCDLGPELQAAAGSRVPLLFAGEGDAPDGMASLESLMAASKPLPDQGRCGDDLAVLMYTSGTTSAAKGVMLSHANFVANTANTYGDLGFGPDIVHLHHGPLFHVAAAARVFSVTHAAGTHVLLPRFVAGEVIAAIQWTGVTHATFVPTMLRAMLDDPALIEADLSSLRVLSYGSAPMPEALLRELMAALPDVGFLQSYGMTELSPVVTILDCEDHLPEHWASGRLRSAGRPVLLAEVGVVDAQDRLLPPGEAGEIVARGPNVMLGYWNRPELTAEVKRGGWMHTGDIGYFDDDGYLFVVDRLKDMIISGGENVYSLEVENALASHPAVSQCAVFGRPHEHWGEAVHAVATLKPGAEATERELIEHCRGILAHYKCPRTLEIRDLPMPLSGANKISKAALKEELRARERTGEP</sequence>
<dbReference type="Proteomes" id="UP000321464">
    <property type="component" value="Unassembled WGS sequence"/>
</dbReference>
<name>A0A512AG46_9SPHN</name>
<dbReference type="Pfam" id="PF13193">
    <property type="entry name" value="AMP-binding_C"/>
    <property type="match status" value="1"/>
</dbReference>
<dbReference type="InterPro" id="IPR045851">
    <property type="entry name" value="AMP-bd_C_sf"/>
</dbReference>
<reference evidence="3 4" key="1">
    <citation type="submission" date="2019-07" db="EMBL/GenBank/DDBJ databases">
        <title>Whole genome shotgun sequence of Novosphingobium sediminis NBRC 106119.</title>
        <authorList>
            <person name="Hosoyama A."/>
            <person name="Uohara A."/>
            <person name="Ohji S."/>
            <person name="Ichikawa N."/>
        </authorList>
    </citation>
    <scope>NUCLEOTIDE SEQUENCE [LARGE SCALE GENOMIC DNA]</scope>
    <source>
        <strain evidence="3 4">NBRC 106119</strain>
    </source>
</reference>
<dbReference type="PROSITE" id="PS00455">
    <property type="entry name" value="AMP_BINDING"/>
    <property type="match status" value="1"/>
</dbReference>
<protein>
    <submittedName>
        <fullName evidence="3">Fatty-acid--CoA ligase</fullName>
    </submittedName>
</protein>
<dbReference type="GO" id="GO:0031956">
    <property type="term" value="F:medium-chain fatty acid-CoA ligase activity"/>
    <property type="evidence" value="ECO:0007669"/>
    <property type="project" value="TreeGrafter"/>
</dbReference>
<dbReference type="InterPro" id="IPR020845">
    <property type="entry name" value="AMP-binding_CS"/>
</dbReference>
<dbReference type="AlphaFoldDB" id="A0A512AG46"/>
<dbReference type="InterPro" id="IPR025110">
    <property type="entry name" value="AMP-bd_C"/>
</dbReference>